<keyword evidence="11 13" id="KW-0472">Membrane</keyword>
<accession>A0A0B1ZR23</accession>
<comment type="similarity">
    <text evidence="12">Belongs to the cytochrome b561 family.</text>
</comment>
<dbReference type="GO" id="GO:0046872">
    <property type="term" value="F:metal ion binding"/>
    <property type="evidence" value="ECO:0007669"/>
    <property type="project" value="UniProtKB-KW"/>
</dbReference>
<sequence length="183" mass="20318">MKTTRSPQYTRVAITLHWLIALLIAANFVLAWSAEDLPKEQAAALMGYHMANGLTVLGLTLFRIVWRLIYKGPALSAALSAWEVALARVTHFMFYFLLLFIPLTGWAMVSGGGRPVGWFGLFQAPALPVGSDKALGGIFKESHEVLAIVMLALFALHVLGALKHMFLDHDDTMARMIPMLRRR</sequence>
<evidence type="ECO:0000256" key="10">
    <source>
        <dbReference type="ARBA" id="ARBA00023004"/>
    </source>
</evidence>
<feature type="transmembrane region" description="Helical" evidence="13">
    <location>
        <begin position="12"/>
        <end position="34"/>
    </location>
</feature>
<keyword evidence="7" id="KW-0479">Metal-binding</keyword>
<dbReference type="GO" id="GO:0020037">
    <property type="term" value="F:heme binding"/>
    <property type="evidence" value="ECO:0007669"/>
    <property type="project" value="TreeGrafter"/>
</dbReference>
<dbReference type="PANTHER" id="PTHR30529:SF1">
    <property type="entry name" value="CYTOCHROME B561 HOMOLOG 2"/>
    <property type="match status" value="1"/>
</dbReference>
<keyword evidence="5" id="KW-0349">Heme</keyword>
<dbReference type="RefSeq" id="WP_039284191.1">
    <property type="nucleotide sequence ID" value="NZ_JTDI01000003.1"/>
</dbReference>
<dbReference type="Gene3D" id="1.20.950.20">
    <property type="entry name" value="Transmembrane di-heme cytochromes, Chain C"/>
    <property type="match status" value="1"/>
</dbReference>
<comment type="caution">
    <text evidence="15">The sequence shown here is derived from an EMBL/GenBank/DDBJ whole genome shotgun (WGS) entry which is preliminary data.</text>
</comment>
<feature type="transmembrane region" description="Helical" evidence="13">
    <location>
        <begin position="86"/>
        <end position="109"/>
    </location>
</feature>
<dbReference type="STRING" id="1348853.LK12_12580"/>
<evidence type="ECO:0000313" key="15">
    <source>
        <dbReference type="EMBL" id="KHK91627.1"/>
    </source>
</evidence>
<evidence type="ECO:0000256" key="5">
    <source>
        <dbReference type="ARBA" id="ARBA00022617"/>
    </source>
</evidence>
<dbReference type="EMBL" id="JTDI01000003">
    <property type="protein sequence ID" value="KHK91627.1"/>
    <property type="molecule type" value="Genomic_DNA"/>
</dbReference>
<evidence type="ECO:0000259" key="14">
    <source>
        <dbReference type="Pfam" id="PF01292"/>
    </source>
</evidence>
<evidence type="ECO:0000313" key="16">
    <source>
        <dbReference type="Proteomes" id="UP000031057"/>
    </source>
</evidence>
<keyword evidence="16" id="KW-1185">Reference proteome</keyword>
<evidence type="ECO:0000256" key="6">
    <source>
        <dbReference type="ARBA" id="ARBA00022692"/>
    </source>
</evidence>
<organism evidence="15 16">
    <name type="scientific">Novosphingobium malaysiense</name>
    <dbReference type="NCBI Taxonomy" id="1348853"/>
    <lineage>
        <taxon>Bacteria</taxon>
        <taxon>Pseudomonadati</taxon>
        <taxon>Pseudomonadota</taxon>
        <taxon>Alphaproteobacteria</taxon>
        <taxon>Sphingomonadales</taxon>
        <taxon>Sphingomonadaceae</taxon>
        <taxon>Novosphingobium</taxon>
    </lineage>
</organism>
<proteinExistence type="inferred from homology"/>
<dbReference type="InterPro" id="IPR052168">
    <property type="entry name" value="Cytochrome_b561_oxidase"/>
</dbReference>
<keyword evidence="4" id="KW-1003">Cell membrane</keyword>
<evidence type="ECO:0000256" key="7">
    <source>
        <dbReference type="ARBA" id="ARBA00022723"/>
    </source>
</evidence>
<evidence type="ECO:0000256" key="13">
    <source>
        <dbReference type="SAM" id="Phobius"/>
    </source>
</evidence>
<feature type="transmembrane region" description="Helical" evidence="13">
    <location>
        <begin position="46"/>
        <end position="66"/>
    </location>
</feature>
<dbReference type="AlphaFoldDB" id="A0A0B1ZR23"/>
<evidence type="ECO:0000256" key="3">
    <source>
        <dbReference type="ARBA" id="ARBA00022448"/>
    </source>
</evidence>
<dbReference type="GO" id="GO:0022904">
    <property type="term" value="P:respiratory electron transport chain"/>
    <property type="evidence" value="ECO:0007669"/>
    <property type="project" value="InterPro"/>
</dbReference>
<dbReference type="Pfam" id="PF01292">
    <property type="entry name" value="Ni_hydr_CYTB"/>
    <property type="match status" value="1"/>
</dbReference>
<evidence type="ECO:0000256" key="11">
    <source>
        <dbReference type="ARBA" id="ARBA00023136"/>
    </source>
</evidence>
<feature type="transmembrane region" description="Helical" evidence="13">
    <location>
        <begin position="145"/>
        <end position="166"/>
    </location>
</feature>
<name>A0A0B1ZR23_9SPHN</name>
<reference evidence="15 16" key="1">
    <citation type="submission" date="2014-10" db="EMBL/GenBank/DDBJ databases">
        <title>Genome sequence of Novosphingobium malaysiense MUSC 273(T).</title>
        <authorList>
            <person name="Lee L.-H."/>
        </authorList>
    </citation>
    <scope>NUCLEOTIDE SEQUENCE [LARGE SCALE GENOMIC DNA]</scope>
    <source>
        <strain evidence="15 16">MUSC 273</strain>
    </source>
</reference>
<evidence type="ECO:0000256" key="8">
    <source>
        <dbReference type="ARBA" id="ARBA00022982"/>
    </source>
</evidence>
<dbReference type="Proteomes" id="UP000031057">
    <property type="component" value="Unassembled WGS sequence"/>
</dbReference>
<keyword evidence="9 13" id="KW-1133">Transmembrane helix</keyword>
<comment type="cofactor">
    <cofactor evidence="1">
        <name>heme b</name>
        <dbReference type="ChEBI" id="CHEBI:60344"/>
    </cofactor>
</comment>
<protein>
    <recommendedName>
        <fullName evidence="14">Cytochrome b561 bacterial/Ni-hydrogenase domain-containing protein</fullName>
    </recommendedName>
</protein>
<feature type="domain" description="Cytochrome b561 bacterial/Ni-hydrogenase" evidence="14">
    <location>
        <begin position="9"/>
        <end position="178"/>
    </location>
</feature>
<evidence type="ECO:0000256" key="4">
    <source>
        <dbReference type="ARBA" id="ARBA00022475"/>
    </source>
</evidence>
<comment type="subcellular location">
    <subcellularLocation>
        <location evidence="2">Cell membrane</location>
        <topology evidence="2">Multi-pass membrane protein</topology>
    </subcellularLocation>
</comment>
<dbReference type="PANTHER" id="PTHR30529">
    <property type="entry name" value="CYTOCHROME B561"/>
    <property type="match status" value="1"/>
</dbReference>
<keyword evidence="10" id="KW-0408">Iron</keyword>
<gene>
    <name evidence="15" type="ORF">LK12_12580</name>
</gene>
<keyword evidence="6 13" id="KW-0812">Transmembrane</keyword>
<evidence type="ECO:0000256" key="12">
    <source>
        <dbReference type="ARBA" id="ARBA00037975"/>
    </source>
</evidence>
<dbReference type="GO" id="GO:0005886">
    <property type="term" value="C:plasma membrane"/>
    <property type="evidence" value="ECO:0007669"/>
    <property type="project" value="UniProtKB-SubCell"/>
</dbReference>
<dbReference type="InterPro" id="IPR016174">
    <property type="entry name" value="Di-haem_cyt_TM"/>
</dbReference>
<evidence type="ECO:0000256" key="2">
    <source>
        <dbReference type="ARBA" id="ARBA00004651"/>
    </source>
</evidence>
<dbReference type="OrthoDB" id="1247465at2"/>
<dbReference type="GO" id="GO:0009055">
    <property type="term" value="F:electron transfer activity"/>
    <property type="evidence" value="ECO:0007669"/>
    <property type="project" value="InterPro"/>
</dbReference>
<dbReference type="SUPFAM" id="SSF81342">
    <property type="entry name" value="Transmembrane di-heme cytochromes"/>
    <property type="match status" value="1"/>
</dbReference>
<evidence type="ECO:0000256" key="9">
    <source>
        <dbReference type="ARBA" id="ARBA00022989"/>
    </source>
</evidence>
<dbReference type="InterPro" id="IPR011577">
    <property type="entry name" value="Cyt_b561_bac/Ni-Hgenase"/>
</dbReference>
<keyword evidence="8" id="KW-0249">Electron transport</keyword>
<evidence type="ECO:0000256" key="1">
    <source>
        <dbReference type="ARBA" id="ARBA00001970"/>
    </source>
</evidence>
<keyword evidence="3" id="KW-0813">Transport</keyword>